<dbReference type="VEuPathDB" id="FungiDB:VP01_1870g5"/>
<dbReference type="AlphaFoldDB" id="A0A0L6VDT0"/>
<protein>
    <submittedName>
        <fullName evidence="1">Uncharacterized protein</fullName>
    </submittedName>
</protein>
<evidence type="ECO:0000313" key="2">
    <source>
        <dbReference type="Proteomes" id="UP000037035"/>
    </source>
</evidence>
<accession>A0A0L6VDT0</accession>
<name>A0A0L6VDT0_9BASI</name>
<keyword evidence="2" id="KW-1185">Reference proteome</keyword>
<dbReference type="Proteomes" id="UP000037035">
    <property type="component" value="Unassembled WGS sequence"/>
</dbReference>
<dbReference type="EMBL" id="LAVV01006693">
    <property type="protein sequence ID" value="KNZ58737.1"/>
    <property type="molecule type" value="Genomic_DNA"/>
</dbReference>
<evidence type="ECO:0000313" key="1">
    <source>
        <dbReference type="EMBL" id="KNZ58737.1"/>
    </source>
</evidence>
<reference evidence="1 2" key="1">
    <citation type="submission" date="2015-08" db="EMBL/GenBank/DDBJ databases">
        <title>Next Generation Sequencing and Analysis of the Genome of Puccinia sorghi L Schw, the Causal Agent of Maize Common Rust.</title>
        <authorList>
            <person name="Rochi L."/>
            <person name="Burguener G."/>
            <person name="Darino M."/>
            <person name="Turjanski A."/>
            <person name="Kreff E."/>
            <person name="Dieguez M.J."/>
            <person name="Sacco F."/>
        </authorList>
    </citation>
    <scope>NUCLEOTIDE SEQUENCE [LARGE SCALE GENOMIC DNA]</scope>
    <source>
        <strain evidence="1 2">RO10H11247</strain>
    </source>
</reference>
<proteinExistence type="predicted"/>
<sequence length="90" mass="10002">MGRDPGSCAHLFGGSDTASAAEESKICDYIKFIGLQNPKVALEILERNDMLSQKIFNSWVVTQLYNYVSKYERHLAKNKISANASMSNVS</sequence>
<comment type="caution">
    <text evidence="1">The sequence shown here is derived from an EMBL/GenBank/DDBJ whole genome shotgun (WGS) entry which is preliminary data.</text>
</comment>
<gene>
    <name evidence="1" type="ORF">VP01_1870g5</name>
</gene>
<organism evidence="1 2">
    <name type="scientific">Puccinia sorghi</name>
    <dbReference type="NCBI Taxonomy" id="27349"/>
    <lineage>
        <taxon>Eukaryota</taxon>
        <taxon>Fungi</taxon>
        <taxon>Dikarya</taxon>
        <taxon>Basidiomycota</taxon>
        <taxon>Pucciniomycotina</taxon>
        <taxon>Pucciniomycetes</taxon>
        <taxon>Pucciniales</taxon>
        <taxon>Pucciniaceae</taxon>
        <taxon>Puccinia</taxon>
    </lineage>
</organism>